<dbReference type="SMART" id="SM00028">
    <property type="entry name" value="TPR"/>
    <property type="match status" value="7"/>
</dbReference>
<feature type="domain" description="J" evidence="2">
    <location>
        <begin position="1245"/>
        <end position="1337"/>
    </location>
</feature>
<feature type="region of interest" description="Disordered" evidence="1">
    <location>
        <begin position="69"/>
        <end position="113"/>
    </location>
</feature>
<organism evidence="3 4">
    <name type="scientific">Carnegiea gigantea</name>
    <dbReference type="NCBI Taxonomy" id="171969"/>
    <lineage>
        <taxon>Eukaryota</taxon>
        <taxon>Viridiplantae</taxon>
        <taxon>Streptophyta</taxon>
        <taxon>Embryophyta</taxon>
        <taxon>Tracheophyta</taxon>
        <taxon>Spermatophyta</taxon>
        <taxon>Magnoliopsida</taxon>
        <taxon>eudicotyledons</taxon>
        <taxon>Gunneridae</taxon>
        <taxon>Pentapetalae</taxon>
        <taxon>Caryophyllales</taxon>
        <taxon>Cactineae</taxon>
        <taxon>Cactaceae</taxon>
        <taxon>Cactoideae</taxon>
        <taxon>Echinocereeae</taxon>
        <taxon>Carnegiea</taxon>
    </lineage>
</organism>
<feature type="region of interest" description="Disordered" evidence="1">
    <location>
        <begin position="1"/>
        <end position="31"/>
    </location>
</feature>
<dbReference type="Gene3D" id="1.10.287.110">
    <property type="entry name" value="DnaJ domain"/>
    <property type="match status" value="1"/>
</dbReference>
<evidence type="ECO:0000313" key="3">
    <source>
        <dbReference type="EMBL" id="KAJ8449434.1"/>
    </source>
</evidence>
<dbReference type="PRINTS" id="PR00625">
    <property type="entry name" value="JDOMAIN"/>
</dbReference>
<dbReference type="OrthoDB" id="10250354at2759"/>
<feature type="region of interest" description="Disordered" evidence="1">
    <location>
        <begin position="492"/>
        <end position="597"/>
    </location>
</feature>
<gene>
    <name evidence="3" type="ORF">Cgig2_002231</name>
</gene>
<evidence type="ECO:0000259" key="2">
    <source>
        <dbReference type="PROSITE" id="PS50076"/>
    </source>
</evidence>
<feature type="compositionally biased region" description="Low complexity" evidence="1">
    <location>
        <begin position="440"/>
        <end position="453"/>
    </location>
</feature>
<accession>A0A9Q1KTJ8</accession>
<dbReference type="Proteomes" id="UP001153076">
    <property type="component" value="Unassembled WGS sequence"/>
</dbReference>
<evidence type="ECO:0000256" key="1">
    <source>
        <dbReference type="SAM" id="MobiDB-lite"/>
    </source>
</evidence>
<feature type="region of interest" description="Disordered" evidence="1">
    <location>
        <begin position="1339"/>
        <end position="1393"/>
    </location>
</feature>
<dbReference type="InterPro" id="IPR019734">
    <property type="entry name" value="TPR_rpt"/>
</dbReference>
<keyword evidence="4" id="KW-1185">Reference proteome</keyword>
<feature type="region of interest" description="Disordered" evidence="1">
    <location>
        <begin position="372"/>
        <end position="454"/>
    </location>
</feature>
<feature type="region of interest" description="Disordered" evidence="1">
    <location>
        <begin position="677"/>
        <end position="696"/>
    </location>
</feature>
<feature type="compositionally biased region" description="Basic and acidic residues" evidence="1">
    <location>
        <begin position="545"/>
        <end position="560"/>
    </location>
</feature>
<feature type="compositionally biased region" description="Polar residues" evidence="1">
    <location>
        <begin position="20"/>
        <end position="31"/>
    </location>
</feature>
<proteinExistence type="predicted"/>
<dbReference type="EMBL" id="JAKOGI010000021">
    <property type="protein sequence ID" value="KAJ8449434.1"/>
    <property type="molecule type" value="Genomic_DNA"/>
</dbReference>
<feature type="compositionally biased region" description="Polar residues" evidence="1">
    <location>
        <begin position="681"/>
        <end position="690"/>
    </location>
</feature>
<dbReference type="SUPFAM" id="SSF46565">
    <property type="entry name" value="Chaperone J-domain"/>
    <property type="match status" value="1"/>
</dbReference>
<dbReference type="Gene3D" id="1.25.40.10">
    <property type="entry name" value="Tetratricopeptide repeat domain"/>
    <property type="match status" value="2"/>
</dbReference>
<feature type="compositionally biased region" description="Basic and acidic residues" evidence="1">
    <location>
        <begin position="322"/>
        <end position="347"/>
    </location>
</feature>
<feature type="compositionally biased region" description="Polar residues" evidence="1">
    <location>
        <begin position="1354"/>
        <end position="1364"/>
    </location>
</feature>
<feature type="compositionally biased region" description="Basic and acidic residues" evidence="1">
    <location>
        <begin position="574"/>
        <end position="583"/>
    </location>
</feature>
<comment type="caution">
    <text evidence="3">The sequence shown here is derived from an EMBL/GenBank/DDBJ whole genome shotgun (WGS) entry which is preliminary data.</text>
</comment>
<sequence>MSPALVDTRAPAHNLFHHSPGSNKGQISNPLTISSLETSGFNSDCQLASSLNMNPYGGLGTSTEVNPNFEFSSLRQDPQKPIFSSSSGLSRPRTVKHRKSDKSRQMGSSETQKMDPAFHLFRPVSGNLSGVSSRMDSDGKVGLGSQRSVLHDDHAFISGSNPLNLKVEKVGNVLVDEISKLRIESQADSHTDRIAKNFGENHMSSELASDIKKLHLGAGGESSKKSGLARDTFGRNREGNLGISHGQNVGTLFGTPFASELPNDLKRLNLKDTGEVDGHNFVFGANSRRDFVFGRNRQSNDPGASGVASTLSDKIKNLNIEDSDKTDGSQEERNSNQTELRFDHGSSRTDTSSGGEIDPMILDEIETMKIGDHSKGLSDNPNLHNPPTVGKEVHGNISGEGTRKSDKIEFMSQVREQGEHSSAPELPQDKSNTGFELHHPPASSTSSVPPTSSHFLPVRGEFQMAYMDGAHKKYGFSFHSKHDGLNTPYFEFRTQDPKGGMFRGSNQKMEFDAKKGPVKDSLSRGRKGRKAKPKEPNSVLMSFERNSESKENNLQHDPKPSEPSSPMDFSPYRETQDDKDSAREPFMTPVNQPSNVSHTAFSNYAIDEDLVAATESMDINKENDVKNSEVDVQVLGCSDHVHVAVENPPEVSFSAIETESFKTAAENFNGNGEIEVESNDEVQSSDQTQYFSPASSASSGGSTFTFASSPSFRGQSSAAMRHHKKKNRMKSGIDVHIPSRTTVISDAASSSQFSPISEESRVLSPVGQKSSASAVPQKGGISLTIMSSASRTIESSNLEDTKEDIASLTAAARAAQEACEKWRLRGNQAYSNGDLETAEDYYTRGLSCIPQNEKSRDCVRALVLCYSNRAATRMSLGRMREALGDCLLAAEIDPNFFRVQLRAANCYLALGEVFNASQYFKKLLQSTDACVERKLILDASDGLQQAQKLSECTNLSAKLLQQRTFTDVERALGVIAEALVISPYSEQLLAHKAEALFRLRRYEELILLCEHTLEAAEKNSPLLAANRQSPNMEDSDVLKNYSFRIWRYSLIFKSNFYLGKLEEALNFLEKQEKWRSMVDKYGDETLESLIPQLSTARELIRHKSAGNLAFKAGRHGEAVEHYTAALSFKVESRPFAAVCFGNRAAAYQALGQITDAVADCSLAIALDGNYLKAISRRAMLFEMTRDYEQAAKDLKILVSLLSKEAEGKANQMAPSLPTNSVAELRQARQRLFQMEEQAKKGIPLNFYLILGVEPSVSAADLKKAYRKAALKHHPDKAGQSLARSEGGDDGLWKEIAEEVYKDADRLFKMIGEAFGVLSDPTKSVATCFQRLQYDIEEETRNCQKRSTSRMHTDTPFNTDESSVGSGRHWREGWRSSANPYPRGFEPTRSSRDY</sequence>
<evidence type="ECO:0000313" key="4">
    <source>
        <dbReference type="Proteomes" id="UP001153076"/>
    </source>
</evidence>
<name>A0A9Q1KTJ8_9CARY</name>
<feature type="region of interest" description="Disordered" evidence="1">
    <location>
        <begin position="315"/>
        <end position="357"/>
    </location>
</feature>
<dbReference type="PANTHER" id="PTHR45181:SF4">
    <property type="entry name" value="HEAT SHOCK PROTEIN DNAJ WITH TETRATRICOPEPTIDE REPEAT-CONTAINING PROTEIN"/>
    <property type="match status" value="1"/>
</dbReference>
<dbReference type="SMART" id="SM00271">
    <property type="entry name" value="DnaJ"/>
    <property type="match status" value="1"/>
</dbReference>
<dbReference type="CDD" id="cd06257">
    <property type="entry name" value="DnaJ"/>
    <property type="match status" value="1"/>
</dbReference>
<protein>
    <recommendedName>
        <fullName evidence="2">J domain-containing protein</fullName>
    </recommendedName>
</protein>
<dbReference type="InterPro" id="IPR011990">
    <property type="entry name" value="TPR-like_helical_dom_sf"/>
</dbReference>
<reference evidence="3" key="1">
    <citation type="submission" date="2022-04" db="EMBL/GenBank/DDBJ databases">
        <title>Carnegiea gigantea Genome sequencing and assembly v2.</title>
        <authorList>
            <person name="Copetti D."/>
            <person name="Sanderson M.J."/>
            <person name="Burquez A."/>
            <person name="Wojciechowski M.F."/>
        </authorList>
    </citation>
    <scope>NUCLEOTIDE SEQUENCE</scope>
    <source>
        <strain evidence="3">SGP5-SGP5p</strain>
        <tissue evidence="3">Aerial part</tissue>
    </source>
</reference>
<dbReference type="Pfam" id="PF00226">
    <property type="entry name" value="DnaJ"/>
    <property type="match status" value="1"/>
</dbReference>
<feature type="compositionally biased region" description="Basic and acidic residues" evidence="1">
    <location>
        <begin position="509"/>
        <end position="523"/>
    </location>
</feature>
<dbReference type="InterPro" id="IPR036869">
    <property type="entry name" value="J_dom_sf"/>
</dbReference>
<dbReference type="PANTHER" id="PTHR45181">
    <property type="entry name" value="HEAT SHOCK PROTEIN DNAJ WITH TETRATRICOPEPTIDE REPEAT-CONTAINING PROTEIN"/>
    <property type="match status" value="1"/>
</dbReference>
<dbReference type="InterPro" id="IPR001623">
    <property type="entry name" value="DnaJ_domain"/>
</dbReference>
<feature type="compositionally biased region" description="Polar residues" evidence="1">
    <location>
        <begin position="69"/>
        <end position="89"/>
    </location>
</feature>
<dbReference type="PROSITE" id="PS50076">
    <property type="entry name" value="DNAJ_2"/>
    <property type="match status" value="1"/>
</dbReference>
<dbReference type="SUPFAM" id="SSF48452">
    <property type="entry name" value="TPR-like"/>
    <property type="match status" value="2"/>
</dbReference>